<keyword evidence="2" id="KW-1185">Reference proteome</keyword>
<accession>A0A5M3TES0</accession>
<reference evidence="1 2" key="1">
    <citation type="journal article" date="2019" name="J Genomics">
        <title>The Draft Genome of a Hydrogen-producing Cyanobacterium, Arthrospira platensis NIES-46.</title>
        <authorList>
            <person name="Suzuki S."/>
            <person name="Yamaguchi H."/>
            <person name="Kawachi M."/>
        </authorList>
    </citation>
    <scope>NUCLEOTIDE SEQUENCE [LARGE SCALE GENOMIC DNA]</scope>
    <source>
        <strain evidence="1 2">NIES-46</strain>
    </source>
</reference>
<sequence length="110" mass="12698">MSSLRNLPENVTNAWAQTEILGNRDIGQFVGSGDFPEISTSANLKIQLTLVLYNYEKPPYWTKNRQSTLQKTQIELPSVSRDKITWDRLQRIFTQPSQHLLKKILKLIAL</sequence>
<proteinExistence type="predicted"/>
<protein>
    <recommendedName>
        <fullName evidence="3">Transposase</fullName>
    </recommendedName>
</protein>
<comment type="caution">
    <text evidence="1">The sequence shown here is derived from an EMBL/GenBank/DDBJ whole genome shotgun (WGS) entry which is preliminary data.</text>
</comment>
<gene>
    <name evidence="1" type="ORF">NIES46_46830</name>
</gene>
<dbReference type="Proteomes" id="UP000326169">
    <property type="component" value="Unassembled WGS sequence"/>
</dbReference>
<evidence type="ECO:0000313" key="2">
    <source>
        <dbReference type="Proteomes" id="UP000326169"/>
    </source>
</evidence>
<evidence type="ECO:0000313" key="1">
    <source>
        <dbReference type="EMBL" id="GCE96611.1"/>
    </source>
</evidence>
<organism evidence="1 2">
    <name type="scientific">Limnospira platensis NIES-46</name>
    <dbReference type="NCBI Taxonomy" id="1236695"/>
    <lineage>
        <taxon>Bacteria</taxon>
        <taxon>Bacillati</taxon>
        <taxon>Cyanobacteriota</taxon>
        <taxon>Cyanophyceae</taxon>
        <taxon>Oscillatoriophycideae</taxon>
        <taxon>Oscillatoriales</taxon>
        <taxon>Sirenicapillariaceae</taxon>
        <taxon>Limnospira</taxon>
    </lineage>
</organism>
<dbReference type="EMBL" id="BIMW01000205">
    <property type="protein sequence ID" value="GCE96611.1"/>
    <property type="molecule type" value="Genomic_DNA"/>
</dbReference>
<name>A0A5M3TES0_LIMPL</name>
<evidence type="ECO:0008006" key="3">
    <source>
        <dbReference type="Google" id="ProtNLM"/>
    </source>
</evidence>